<comment type="caution">
    <text evidence="3">The sequence shown here is derived from an EMBL/GenBank/DDBJ whole genome shotgun (WGS) entry which is preliminary data.</text>
</comment>
<dbReference type="InterPro" id="IPR024079">
    <property type="entry name" value="MetalloPept_cat_dom_sf"/>
</dbReference>
<sequence>MLRVSILLSALGLTAALPSVPTEFTINWKRQDTTPFNTTGSFNATTTFHIYYCNATQTSMIQQAHTDALALVKAAFSGDSELSVGDNPHQFIDFTTKAAIDYFGPSDYEPNSHARIFDTFYRASQTYPGWGLSDWWNSRYIEIYCNDFADDCTNKKTGALYAAYISQTDPNTKTPRTWPWINYCPGFFDLLPSHGNAVAAIQSDTTDRKKLNTKNMRSQATTALHEWLHINNNYSAMICDGGCDDTTQYIGGVATNTYKSGATKLLARRDPELAAKTNDNFAYFATARFMLKTFGTYPDYPLAWDINKTPAQNRADEKLQPGDPDSTPSSTSNDNSTILDDGESYPDNSTAPTLPSDAPLLDSSAYPDWYQPVLSASASATATATESLPPLSTPTPPVIPPAAQPDLSEVVCANTTSGPLLPLYDDCVQAFAPTFVVNGNWTSQPPVPAAGTSQYDDSVAGTCELAIQYTGDWGTGCNATRGDVWAHARVVFEACSDYAQGLVGGYVPFSVPGCPANISIVHTVEAIS</sequence>
<dbReference type="GO" id="GO:0008237">
    <property type="term" value="F:metallopeptidase activity"/>
    <property type="evidence" value="ECO:0007669"/>
    <property type="project" value="InterPro"/>
</dbReference>
<keyword evidence="2" id="KW-0732">Signal</keyword>
<dbReference type="OrthoDB" id="5386462at2759"/>
<feature type="compositionally biased region" description="Low complexity" evidence="1">
    <location>
        <begin position="323"/>
        <end position="337"/>
    </location>
</feature>
<dbReference type="Gene3D" id="3.40.390.10">
    <property type="entry name" value="Collagenase (Catalytic Domain)"/>
    <property type="match status" value="1"/>
</dbReference>
<keyword evidence="4" id="KW-1185">Reference proteome</keyword>
<feature type="signal peptide" evidence="2">
    <location>
        <begin position="1"/>
        <end position="16"/>
    </location>
</feature>
<dbReference type="Proteomes" id="UP000566819">
    <property type="component" value="Unassembled WGS sequence"/>
</dbReference>
<proteinExistence type="predicted"/>
<dbReference type="AlphaFoldDB" id="A0A8H4RDQ6"/>
<gene>
    <name evidence="3" type="ORF">G7Y89_g10497</name>
</gene>
<feature type="chain" id="PRO_5034202789" description="Lysine-specific metallo-endopeptidase domain-containing protein" evidence="2">
    <location>
        <begin position="17"/>
        <end position="528"/>
    </location>
</feature>
<evidence type="ECO:0000313" key="3">
    <source>
        <dbReference type="EMBL" id="KAF4627653.1"/>
    </source>
</evidence>
<evidence type="ECO:0000256" key="1">
    <source>
        <dbReference type="SAM" id="MobiDB-lite"/>
    </source>
</evidence>
<name>A0A8H4RDQ6_9HELO</name>
<reference evidence="3 4" key="1">
    <citation type="submission" date="2020-03" db="EMBL/GenBank/DDBJ databases">
        <title>Draft Genome Sequence of Cudoniella acicularis.</title>
        <authorList>
            <person name="Buettner E."/>
            <person name="Kellner H."/>
        </authorList>
    </citation>
    <scope>NUCLEOTIDE SEQUENCE [LARGE SCALE GENOMIC DNA]</scope>
    <source>
        <strain evidence="3 4">DSM 108380</strain>
    </source>
</reference>
<dbReference type="SUPFAM" id="SSF55486">
    <property type="entry name" value="Metalloproteases ('zincins'), catalytic domain"/>
    <property type="match status" value="1"/>
</dbReference>
<evidence type="ECO:0008006" key="5">
    <source>
        <dbReference type="Google" id="ProtNLM"/>
    </source>
</evidence>
<accession>A0A8H4RDQ6</accession>
<evidence type="ECO:0000256" key="2">
    <source>
        <dbReference type="SAM" id="SignalP"/>
    </source>
</evidence>
<dbReference type="EMBL" id="JAAMPI010000932">
    <property type="protein sequence ID" value="KAF4627653.1"/>
    <property type="molecule type" value="Genomic_DNA"/>
</dbReference>
<protein>
    <recommendedName>
        <fullName evidence="5">Lysine-specific metallo-endopeptidase domain-containing protein</fullName>
    </recommendedName>
</protein>
<evidence type="ECO:0000313" key="4">
    <source>
        <dbReference type="Proteomes" id="UP000566819"/>
    </source>
</evidence>
<feature type="region of interest" description="Disordered" evidence="1">
    <location>
        <begin position="314"/>
        <end position="358"/>
    </location>
</feature>
<organism evidence="3 4">
    <name type="scientific">Cudoniella acicularis</name>
    <dbReference type="NCBI Taxonomy" id="354080"/>
    <lineage>
        <taxon>Eukaryota</taxon>
        <taxon>Fungi</taxon>
        <taxon>Dikarya</taxon>
        <taxon>Ascomycota</taxon>
        <taxon>Pezizomycotina</taxon>
        <taxon>Leotiomycetes</taxon>
        <taxon>Helotiales</taxon>
        <taxon>Tricladiaceae</taxon>
        <taxon>Cudoniella</taxon>
    </lineage>
</organism>